<proteinExistence type="predicted"/>
<evidence type="ECO:0000313" key="2">
    <source>
        <dbReference type="Proteomes" id="UP000600918"/>
    </source>
</evidence>
<reference evidence="1" key="1">
    <citation type="journal article" date="2020" name="G3 (Bethesda)">
        <title>High-Quality Assemblies for Three Invasive Social Wasps from the &lt;i&gt;Vespula&lt;/i&gt; Genus.</title>
        <authorList>
            <person name="Harrop T.W.R."/>
            <person name="Guhlin J."/>
            <person name="McLaughlin G.M."/>
            <person name="Permina E."/>
            <person name="Stockwell P."/>
            <person name="Gilligan J."/>
            <person name="Le Lec M.F."/>
            <person name="Gruber M.A.M."/>
            <person name="Quinn O."/>
            <person name="Lovegrove M."/>
            <person name="Duncan E.J."/>
            <person name="Remnant E.J."/>
            <person name="Van Eeckhoven J."/>
            <person name="Graham B."/>
            <person name="Knapp R.A."/>
            <person name="Langford K.W."/>
            <person name="Kronenberg Z."/>
            <person name="Press M.O."/>
            <person name="Eacker S.M."/>
            <person name="Wilson-Rankin E.E."/>
            <person name="Purcell J."/>
            <person name="Lester P.J."/>
            <person name="Dearden P.K."/>
        </authorList>
    </citation>
    <scope>NUCLEOTIDE SEQUENCE</scope>
    <source>
        <strain evidence="1">Volc-1</strain>
    </source>
</reference>
<evidence type="ECO:0000313" key="1">
    <source>
        <dbReference type="EMBL" id="KAF7390439.1"/>
    </source>
</evidence>
<dbReference type="EMBL" id="JACSDY010000023">
    <property type="protein sequence ID" value="KAF7390439.1"/>
    <property type="molecule type" value="Genomic_DNA"/>
</dbReference>
<organism evidence="1 2">
    <name type="scientific">Vespula pensylvanica</name>
    <name type="common">Western yellow jacket</name>
    <name type="synonym">Wasp</name>
    <dbReference type="NCBI Taxonomy" id="30213"/>
    <lineage>
        <taxon>Eukaryota</taxon>
        <taxon>Metazoa</taxon>
        <taxon>Ecdysozoa</taxon>
        <taxon>Arthropoda</taxon>
        <taxon>Hexapoda</taxon>
        <taxon>Insecta</taxon>
        <taxon>Pterygota</taxon>
        <taxon>Neoptera</taxon>
        <taxon>Endopterygota</taxon>
        <taxon>Hymenoptera</taxon>
        <taxon>Apocrita</taxon>
        <taxon>Aculeata</taxon>
        <taxon>Vespoidea</taxon>
        <taxon>Vespidae</taxon>
        <taxon>Vespinae</taxon>
        <taxon>Vespula</taxon>
    </lineage>
</organism>
<gene>
    <name evidence="1" type="ORF">H0235_017601</name>
</gene>
<dbReference type="AlphaFoldDB" id="A0A834N0G1"/>
<keyword evidence="2" id="KW-1185">Reference proteome</keyword>
<dbReference type="Proteomes" id="UP000600918">
    <property type="component" value="Unassembled WGS sequence"/>
</dbReference>
<name>A0A834N0G1_VESPE</name>
<accession>A0A834N0G1</accession>
<sequence length="205" mass="23593">MSFISDVECLIITLSVVQILVSSLEVITIQRTVDSALSQHFKAIGTAFASVWSSVSLEEYTIRSLVMSHHRRSTVHLNCAVIKGKSRAINKHSKKEDLLIDVEEEKEEKADKGEDQGECKDYLSTLAQDLMEDRTYLDDNKEKTENDIENRKDYENGRFNHELQNELIKIEIKLRYVFSSPVPPFERSLVKQYYIGLEKVCDHGH</sequence>
<protein>
    <submittedName>
        <fullName evidence="1">Uncharacterized protein</fullName>
    </submittedName>
</protein>
<comment type="caution">
    <text evidence="1">The sequence shown here is derived from an EMBL/GenBank/DDBJ whole genome shotgun (WGS) entry which is preliminary data.</text>
</comment>